<reference evidence="1 2" key="1">
    <citation type="submission" date="2019-05" db="EMBL/GenBank/DDBJ databases">
        <title>Another draft genome of Portunus trituberculatus and its Hox gene families provides insights of decapod evolution.</title>
        <authorList>
            <person name="Jeong J.-H."/>
            <person name="Song I."/>
            <person name="Kim S."/>
            <person name="Choi T."/>
            <person name="Kim D."/>
            <person name="Ryu S."/>
            <person name="Kim W."/>
        </authorList>
    </citation>
    <scope>NUCLEOTIDE SEQUENCE [LARGE SCALE GENOMIC DNA]</scope>
    <source>
        <tissue evidence="1">Muscle</tissue>
    </source>
</reference>
<dbReference type="AlphaFoldDB" id="A0A5B7CZ53"/>
<protein>
    <submittedName>
        <fullName evidence="1">Uncharacterized protein</fullName>
    </submittedName>
</protein>
<dbReference type="EMBL" id="VSRR010000399">
    <property type="protein sequence ID" value="MPC15047.1"/>
    <property type="molecule type" value="Genomic_DNA"/>
</dbReference>
<dbReference type="Proteomes" id="UP000324222">
    <property type="component" value="Unassembled WGS sequence"/>
</dbReference>
<proteinExistence type="predicted"/>
<organism evidence="1 2">
    <name type="scientific">Portunus trituberculatus</name>
    <name type="common">Swimming crab</name>
    <name type="synonym">Neptunus trituberculatus</name>
    <dbReference type="NCBI Taxonomy" id="210409"/>
    <lineage>
        <taxon>Eukaryota</taxon>
        <taxon>Metazoa</taxon>
        <taxon>Ecdysozoa</taxon>
        <taxon>Arthropoda</taxon>
        <taxon>Crustacea</taxon>
        <taxon>Multicrustacea</taxon>
        <taxon>Malacostraca</taxon>
        <taxon>Eumalacostraca</taxon>
        <taxon>Eucarida</taxon>
        <taxon>Decapoda</taxon>
        <taxon>Pleocyemata</taxon>
        <taxon>Brachyura</taxon>
        <taxon>Eubrachyura</taxon>
        <taxon>Portunoidea</taxon>
        <taxon>Portunidae</taxon>
        <taxon>Portuninae</taxon>
        <taxon>Portunus</taxon>
    </lineage>
</organism>
<gene>
    <name evidence="1" type="ORF">E2C01_007830</name>
</gene>
<evidence type="ECO:0000313" key="2">
    <source>
        <dbReference type="Proteomes" id="UP000324222"/>
    </source>
</evidence>
<sequence>MYTYTRDSMRHTPSLLIRLKRSSFRMFTTKKRTYRKKPMNSGYEIRRERTPTVSVGNCRSNVIQLLRKSIHCP</sequence>
<comment type="caution">
    <text evidence="1">The sequence shown here is derived from an EMBL/GenBank/DDBJ whole genome shotgun (WGS) entry which is preliminary data.</text>
</comment>
<name>A0A5B7CZ53_PORTR</name>
<keyword evidence="2" id="KW-1185">Reference proteome</keyword>
<evidence type="ECO:0000313" key="1">
    <source>
        <dbReference type="EMBL" id="MPC15047.1"/>
    </source>
</evidence>
<accession>A0A5B7CZ53</accession>